<sequence length="365" mass="36744">MKYDGDVNYAANPYGMPPRQSANRRGLLALGFAVVGVVTFAGAAVIGLRGPSRLSGDGPPLLTAEAGPSKARPDQPGGMEVPHQDILAYERLRDHDGGRGNQVERLLPPPEVPLPRPVVTPQMPAVVPLPSVPSVAQLPPGATATVPRDNVAAAVAAAVPLAAPEPAPGLPAATSTAVVPAPAAQVPAIQTPAIQNPPSIAAKPQQPPAAPAKPALQQQVASVAKPPAPPATPPAQQNAAPSMGQLIAKLEAASMPAAPAKAAPQPAKPAAASAPTSAPAAGGSGGWRVQLASVRSEGEAAAEWRRLAGRHPDALGGLSMQVARVDLGEKGIFYRVQGAGADETRAKSACAQLRAQNVGCVVVRP</sequence>
<organism evidence="4 5">
    <name type="scientific">Azospirillum melinis</name>
    <dbReference type="NCBI Taxonomy" id="328839"/>
    <lineage>
        <taxon>Bacteria</taxon>
        <taxon>Pseudomonadati</taxon>
        <taxon>Pseudomonadota</taxon>
        <taxon>Alphaproteobacteria</taxon>
        <taxon>Rhodospirillales</taxon>
        <taxon>Azospirillaceae</taxon>
        <taxon>Azospirillum</taxon>
    </lineage>
</organism>
<gene>
    <name evidence="4" type="ORF">GBZ48_34135</name>
</gene>
<feature type="transmembrane region" description="Helical" evidence="2">
    <location>
        <begin position="26"/>
        <end position="48"/>
    </location>
</feature>
<evidence type="ECO:0000313" key="4">
    <source>
        <dbReference type="EMBL" id="NUB04251.1"/>
    </source>
</evidence>
<dbReference type="Pfam" id="PF05036">
    <property type="entry name" value="SPOR"/>
    <property type="match status" value="1"/>
</dbReference>
<reference evidence="4 5" key="1">
    <citation type="submission" date="2019-10" db="EMBL/GenBank/DDBJ databases">
        <title>Genome sequence of Azospirillum melinis.</title>
        <authorList>
            <person name="Ambrosini A."/>
            <person name="Sant'Anna F.H."/>
            <person name="Cassan F.D."/>
            <person name="Souza E.M."/>
            <person name="Passaglia L.M.P."/>
        </authorList>
    </citation>
    <scope>NUCLEOTIDE SEQUENCE [LARGE SCALE GENOMIC DNA]</scope>
    <source>
        <strain evidence="4 5">TMCY0552</strain>
    </source>
</reference>
<evidence type="ECO:0000256" key="1">
    <source>
        <dbReference type="SAM" id="MobiDB-lite"/>
    </source>
</evidence>
<feature type="domain" description="SPOR" evidence="3">
    <location>
        <begin position="281"/>
        <end position="365"/>
    </location>
</feature>
<dbReference type="RefSeq" id="WP_174475094.1">
    <property type="nucleotide sequence ID" value="NZ_JAGINN010000008.1"/>
</dbReference>
<dbReference type="InterPro" id="IPR007730">
    <property type="entry name" value="SPOR-like_dom"/>
</dbReference>
<feature type="compositionally biased region" description="Low complexity" evidence="1">
    <location>
        <begin position="212"/>
        <end position="225"/>
    </location>
</feature>
<dbReference type="InterPro" id="IPR036680">
    <property type="entry name" value="SPOR-like_sf"/>
</dbReference>
<dbReference type="Gene3D" id="3.30.70.1070">
    <property type="entry name" value="Sporulation related repeat"/>
    <property type="match status" value="1"/>
</dbReference>
<keyword evidence="2" id="KW-1133">Transmembrane helix</keyword>
<keyword evidence="2" id="KW-0472">Membrane</keyword>
<keyword evidence="2" id="KW-0812">Transmembrane</keyword>
<dbReference type="SUPFAM" id="SSF110997">
    <property type="entry name" value="Sporulation related repeat"/>
    <property type="match status" value="1"/>
</dbReference>
<comment type="caution">
    <text evidence="4">The sequence shown here is derived from an EMBL/GenBank/DDBJ whole genome shotgun (WGS) entry which is preliminary data.</text>
</comment>
<evidence type="ECO:0000313" key="5">
    <source>
        <dbReference type="Proteomes" id="UP000605086"/>
    </source>
</evidence>
<dbReference type="EMBL" id="WHOS01000096">
    <property type="protein sequence ID" value="NUB04251.1"/>
    <property type="molecule type" value="Genomic_DNA"/>
</dbReference>
<dbReference type="Proteomes" id="UP000605086">
    <property type="component" value="Unassembled WGS sequence"/>
</dbReference>
<protein>
    <submittedName>
        <fullName evidence="4">SPOR domain-containing protein</fullName>
    </submittedName>
</protein>
<feature type="compositionally biased region" description="Low complexity" evidence="1">
    <location>
        <begin position="195"/>
        <end position="204"/>
    </location>
</feature>
<feature type="region of interest" description="Disordered" evidence="1">
    <location>
        <begin position="49"/>
        <end position="81"/>
    </location>
</feature>
<feature type="region of interest" description="Disordered" evidence="1">
    <location>
        <begin position="94"/>
        <end position="114"/>
    </location>
</feature>
<evidence type="ECO:0000256" key="2">
    <source>
        <dbReference type="SAM" id="Phobius"/>
    </source>
</evidence>
<feature type="compositionally biased region" description="Low complexity" evidence="1">
    <location>
        <begin position="257"/>
        <end position="281"/>
    </location>
</feature>
<feature type="region of interest" description="Disordered" evidence="1">
    <location>
        <begin position="195"/>
        <end position="240"/>
    </location>
</feature>
<proteinExistence type="predicted"/>
<evidence type="ECO:0000259" key="3">
    <source>
        <dbReference type="PROSITE" id="PS51724"/>
    </source>
</evidence>
<feature type="region of interest" description="Disordered" evidence="1">
    <location>
        <begin position="257"/>
        <end position="285"/>
    </location>
</feature>
<name>A0ABX2KNG5_9PROT</name>
<accession>A0ABX2KNG5</accession>
<dbReference type="PROSITE" id="PS51724">
    <property type="entry name" value="SPOR"/>
    <property type="match status" value="1"/>
</dbReference>
<keyword evidence="5" id="KW-1185">Reference proteome</keyword>